<keyword evidence="3" id="KW-1185">Reference proteome</keyword>
<name>A0A9P7AVN2_9HELO</name>
<reference evidence="2" key="1">
    <citation type="submission" date="2019-07" db="EMBL/GenBank/DDBJ databases">
        <title>Hyphodiscus hymeniophilus genome sequencing and assembly.</title>
        <authorList>
            <person name="Kramer G."/>
            <person name="Nodwell J."/>
        </authorList>
    </citation>
    <scope>NUCLEOTIDE SEQUENCE</scope>
    <source>
        <strain evidence="2">ATCC 34498</strain>
    </source>
</reference>
<organism evidence="2 3">
    <name type="scientific">Hyphodiscus hymeniophilus</name>
    <dbReference type="NCBI Taxonomy" id="353542"/>
    <lineage>
        <taxon>Eukaryota</taxon>
        <taxon>Fungi</taxon>
        <taxon>Dikarya</taxon>
        <taxon>Ascomycota</taxon>
        <taxon>Pezizomycotina</taxon>
        <taxon>Leotiomycetes</taxon>
        <taxon>Helotiales</taxon>
        <taxon>Hyphodiscaceae</taxon>
        <taxon>Hyphodiscus</taxon>
    </lineage>
</organism>
<dbReference type="EMBL" id="VNKQ01000012">
    <property type="protein sequence ID" value="KAG0647461.1"/>
    <property type="molecule type" value="Genomic_DNA"/>
</dbReference>
<dbReference type="InterPro" id="IPR045518">
    <property type="entry name" value="2EXR"/>
</dbReference>
<dbReference type="OrthoDB" id="3473305at2759"/>
<dbReference type="PANTHER" id="PTHR35910:SF6">
    <property type="entry name" value="2EXR DOMAIN-CONTAINING PROTEIN"/>
    <property type="match status" value="1"/>
</dbReference>
<proteinExistence type="predicted"/>
<evidence type="ECO:0000313" key="2">
    <source>
        <dbReference type="EMBL" id="KAG0647461.1"/>
    </source>
</evidence>
<dbReference type="Proteomes" id="UP000785200">
    <property type="component" value="Unassembled WGS sequence"/>
</dbReference>
<gene>
    <name evidence="2" type="ORF">D0Z07_6728</name>
</gene>
<feature type="domain" description="2EXR" evidence="1">
    <location>
        <begin position="67"/>
        <end position="167"/>
    </location>
</feature>
<dbReference type="Pfam" id="PF20150">
    <property type="entry name" value="2EXR"/>
    <property type="match status" value="1"/>
</dbReference>
<dbReference type="AlphaFoldDB" id="A0A9P7AVN2"/>
<evidence type="ECO:0000313" key="3">
    <source>
        <dbReference type="Proteomes" id="UP000785200"/>
    </source>
</evidence>
<comment type="caution">
    <text evidence="2">The sequence shown here is derived from an EMBL/GenBank/DDBJ whole genome shotgun (WGS) entry which is preliminary data.</text>
</comment>
<accession>A0A9P7AVN2</accession>
<protein>
    <recommendedName>
        <fullName evidence="1">2EXR domain-containing protein</fullName>
    </recommendedName>
</protein>
<sequence>MEADIKHKQQFYRSRRKDEDKVTVAVLVRSINALLALEWGRHDTIMQGEAATDLSSDSLKTASLDSFPQFKKLPLELRLQIWNAALPGPRVVRVRTRPIRFYNRDYDSDNIEAMMMHAFFSCTSPPTILFVNRESREEAQLTYKLAFGCQKLDIPNMVYFNFELDTLYFEGSSRSGIRDLQLTNFVRAHNVSLERFGADQVQRVALRSIMFSENIGQTHSSMLHTYANWCDQFHSASMSSVREVLLPIDASVPVGTGIQNNSVLVDIDRANAAQEFPIMHIDHICSTGCFIQNMLLPSIEDWEMVWRVAGEDQRNDLSFIPQIKVVKVVHLAD</sequence>
<evidence type="ECO:0000259" key="1">
    <source>
        <dbReference type="Pfam" id="PF20150"/>
    </source>
</evidence>
<dbReference type="PANTHER" id="PTHR35910">
    <property type="entry name" value="2EXR DOMAIN-CONTAINING PROTEIN"/>
    <property type="match status" value="1"/>
</dbReference>